<dbReference type="Pfam" id="PF06808">
    <property type="entry name" value="DctM"/>
    <property type="match status" value="1"/>
</dbReference>
<feature type="transmembrane region" description="Helical" evidence="2">
    <location>
        <begin position="138"/>
        <end position="157"/>
    </location>
</feature>
<feature type="transmembrane region" description="Helical" evidence="2">
    <location>
        <begin position="448"/>
        <end position="477"/>
    </location>
</feature>
<dbReference type="InterPro" id="IPR011853">
    <property type="entry name" value="TRAP_DctM-Dct_fused"/>
</dbReference>
<feature type="transmembrane region" description="Helical" evidence="2">
    <location>
        <begin position="594"/>
        <end position="623"/>
    </location>
</feature>
<feature type="transmembrane region" description="Helical" evidence="2">
    <location>
        <begin position="234"/>
        <end position="254"/>
    </location>
</feature>
<keyword evidence="1" id="KW-0997">Cell inner membrane</keyword>
<comment type="subcellular location">
    <subcellularLocation>
        <location evidence="1">Cell inner membrane</location>
        <topology evidence="1">Multi-pass membrane protein</topology>
    </subcellularLocation>
</comment>
<evidence type="ECO:0000256" key="1">
    <source>
        <dbReference type="RuleBase" id="RU369079"/>
    </source>
</evidence>
<feature type="transmembrane region" description="Helical" evidence="2">
    <location>
        <begin position="75"/>
        <end position="93"/>
    </location>
</feature>
<keyword evidence="1" id="KW-0813">Transport</keyword>
<feature type="transmembrane region" description="Helical" evidence="2">
    <location>
        <begin position="51"/>
        <end position="69"/>
    </location>
</feature>
<dbReference type="PANTHER" id="PTHR43849:SF2">
    <property type="entry name" value="BLL3936 PROTEIN"/>
    <property type="match status" value="1"/>
</dbReference>
<dbReference type="NCBIfam" id="TIGR02123">
    <property type="entry name" value="TRAP_fused"/>
    <property type="match status" value="1"/>
</dbReference>
<comment type="caution">
    <text evidence="4">The sequence shown here is derived from an EMBL/GenBank/DDBJ whole genome shotgun (WGS) entry which is preliminary data.</text>
</comment>
<dbReference type="InterPro" id="IPR010656">
    <property type="entry name" value="DctM"/>
</dbReference>
<dbReference type="PANTHER" id="PTHR43849">
    <property type="entry name" value="BLL3936 PROTEIN"/>
    <property type="match status" value="1"/>
</dbReference>
<feature type="transmembrane region" description="Helical" evidence="2">
    <location>
        <begin position="178"/>
        <end position="200"/>
    </location>
</feature>
<keyword evidence="1" id="KW-1003">Cell membrane</keyword>
<evidence type="ECO:0000256" key="2">
    <source>
        <dbReference type="SAM" id="Phobius"/>
    </source>
</evidence>
<dbReference type="EMBL" id="JAFMPY010000007">
    <property type="protein sequence ID" value="MBO0903745.1"/>
    <property type="molecule type" value="Genomic_DNA"/>
</dbReference>
<feature type="domain" description="TRAP C4-dicarboxylate transport system permease DctM subunit" evidence="3">
    <location>
        <begin position="119"/>
        <end position="554"/>
    </location>
</feature>
<feature type="transmembrane region" description="Helical" evidence="2">
    <location>
        <begin position="560"/>
        <end position="582"/>
    </location>
</feature>
<keyword evidence="5" id="KW-1185">Reference proteome</keyword>
<dbReference type="RefSeq" id="WP_207350382.1">
    <property type="nucleotide sequence ID" value="NZ_JAFMPY010000007.1"/>
</dbReference>
<feature type="transmembrane region" description="Helical" evidence="2">
    <location>
        <begin position="408"/>
        <end position="428"/>
    </location>
</feature>
<reference evidence="4 5" key="1">
    <citation type="submission" date="2021-03" db="EMBL/GenBank/DDBJ databases">
        <title>Whole genome sequence of Jiella sp. MQZ13P-4.</title>
        <authorList>
            <person name="Tuo L."/>
        </authorList>
    </citation>
    <scope>NUCLEOTIDE SEQUENCE [LARGE SCALE GENOMIC DNA]</scope>
    <source>
        <strain evidence="4 5">MQZ13P-4</strain>
    </source>
</reference>
<feature type="transmembrane region" description="Helical" evidence="2">
    <location>
        <begin position="533"/>
        <end position="553"/>
    </location>
</feature>
<proteinExistence type="predicted"/>
<sequence>MPTTDTADAGQRPFGWSDLLAPAALIALAWTIGQIAFAIWPQIDTLAQRGIHVAFAVSLAFAMQAGQAPSRAGRALWLVPALLALGPGAYIAWNAEFLMSERIPGLDPVATADYALGILLIVLLFVGGKLYLGWGLTIFAAAFVVYFFAGPYLPGVFAHRFSGLESFIDSQFLSQQGLFGVPVGVSVSTVFYFILFAAIYDVYGGGRLIIDLALTLTGRRTGGPAKAAVTSSGLLGSVSGSAVANVMSTGIFTIPLMRRSGYDLRFAGAVEAAASTGAQLVPPVMGAAAFIMADFLQMPYQTIVFAAILPAAAYFIALLIMVDLEARRRGARPERGAVETPMASVLSQRGHLLVPLMWLAYRIVAGYPVEGAAIEACAVTVVVGTLRKATRQNPIAVVEGLVVSAQRAVTVALPCALAGIAVAVISFTGLGTKFTSFMVTVAAGQVPLLLVLAMLSSLVLGAGMPTTSAYIMAAILLAPSLSSLGVEPLVAHFFIFYFAILSMVTPPVALAAYAAASITGASASETGWRAFSLSLPGFVIPFAAVVHPGLLLIGSPLDSVWAMTNVVMGFLAIAAATIGWLFRPLPAWSRGVFLAAGICSVLPGLVSTLACFAIIVALGAWAFQTRALQGRKAMG</sequence>
<feature type="transmembrane region" description="Helical" evidence="2">
    <location>
        <begin position="489"/>
        <end position="513"/>
    </location>
</feature>
<feature type="transmembrane region" description="Helical" evidence="2">
    <location>
        <begin position="20"/>
        <end position="39"/>
    </location>
</feature>
<keyword evidence="2" id="KW-0812">Transmembrane</keyword>
<name>A0ABS3J3N2_9HYPH</name>
<dbReference type="Proteomes" id="UP000664288">
    <property type="component" value="Unassembled WGS sequence"/>
</dbReference>
<comment type="function">
    <text evidence="1">Part of the tripartite ATP-independent periplasmic (TRAP) transport system.</text>
</comment>
<keyword evidence="2" id="KW-0472">Membrane</keyword>
<protein>
    <submittedName>
        <fullName evidence="4">TRAP transporter fused permease subunit</fullName>
    </submittedName>
</protein>
<accession>A0ABS3J3N2</accession>
<evidence type="ECO:0000313" key="5">
    <source>
        <dbReference type="Proteomes" id="UP000664288"/>
    </source>
</evidence>
<keyword evidence="2" id="KW-1133">Transmembrane helix</keyword>
<gene>
    <name evidence="4" type="ORF">J1C47_08825</name>
</gene>
<organism evidence="4 5">
    <name type="scientific">Jiella sonneratiae</name>
    <dbReference type="NCBI Taxonomy" id="2816856"/>
    <lineage>
        <taxon>Bacteria</taxon>
        <taxon>Pseudomonadati</taxon>
        <taxon>Pseudomonadota</taxon>
        <taxon>Alphaproteobacteria</taxon>
        <taxon>Hyphomicrobiales</taxon>
        <taxon>Aurantimonadaceae</taxon>
        <taxon>Jiella</taxon>
    </lineage>
</organism>
<evidence type="ECO:0000313" key="4">
    <source>
        <dbReference type="EMBL" id="MBO0903745.1"/>
    </source>
</evidence>
<feature type="transmembrane region" description="Helical" evidence="2">
    <location>
        <begin position="303"/>
        <end position="322"/>
    </location>
</feature>
<feature type="transmembrane region" description="Helical" evidence="2">
    <location>
        <begin position="114"/>
        <end position="132"/>
    </location>
</feature>
<evidence type="ECO:0000259" key="3">
    <source>
        <dbReference type="Pfam" id="PF06808"/>
    </source>
</evidence>